<dbReference type="Proteomes" id="UP000579523">
    <property type="component" value="Unassembled WGS sequence"/>
</dbReference>
<feature type="domain" description="FAD-binding" evidence="3">
    <location>
        <begin position="6"/>
        <end position="335"/>
    </location>
</feature>
<dbReference type="AlphaFoldDB" id="A0A7W7PP97"/>
<evidence type="ECO:0000313" key="4">
    <source>
        <dbReference type="EMBL" id="MBB4897287.1"/>
    </source>
</evidence>
<evidence type="ECO:0000256" key="1">
    <source>
        <dbReference type="ARBA" id="ARBA00023002"/>
    </source>
</evidence>
<protein>
    <submittedName>
        <fullName evidence="4">2-polyprenyl-6-methoxyphenol hydroxylase-like FAD-dependent oxidoreductase</fullName>
    </submittedName>
</protein>
<dbReference type="Gene3D" id="3.50.50.60">
    <property type="entry name" value="FAD/NAD(P)-binding domain"/>
    <property type="match status" value="1"/>
</dbReference>
<gene>
    <name evidence="4" type="ORF">FHS37_001314</name>
</gene>
<dbReference type="GO" id="GO:0071949">
    <property type="term" value="F:FAD binding"/>
    <property type="evidence" value="ECO:0007669"/>
    <property type="project" value="InterPro"/>
</dbReference>
<dbReference type="PANTHER" id="PTHR13789:SF309">
    <property type="entry name" value="PUTATIVE (AFU_ORTHOLOGUE AFUA_6G14510)-RELATED"/>
    <property type="match status" value="1"/>
</dbReference>
<keyword evidence="1" id="KW-0560">Oxidoreductase</keyword>
<evidence type="ECO:0000256" key="2">
    <source>
        <dbReference type="ARBA" id="ARBA00023033"/>
    </source>
</evidence>
<dbReference type="InterPro" id="IPR036188">
    <property type="entry name" value="FAD/NAD-bd_sf"/>
</dbReference>
<keyword evidence="2" id="KW-0503">Monooxygenase</keyword>
<evidence type="ECO:0000259" key="3">
    <source>
        <dbReference type="Pfam" id="PF01494"/>
    </source>
</evidence>
<sequence length="377" mass="39585">MASPLRVLVHGGGIGGLTLATALARRGHTVEVAELRGELEALGVGIIQPSNALHVMREIGVLEDCLAAGFEWEILTVADPAGTPLARIPQPRMGDLPPGNGIPRPALARVLGTAAVTAGAKIRFSATVTDLTDDGSGVDVTLSDGSSGRWDLVVGFDGIGSPLRTRLYGDRYAPEYTGFANWRVTVPRLPDVRGVVMSTAGHEAKALLTPITDGTMYLGAVFAEAEDFRPDPERAHEQLAERLTMFSGPVAEALATVTDPADVVYSRISQVTVDAPWHVGRVALAGDAAHASAPQLAQGAAMAVEDAIVLAESLDATADVPAALAAWEERRRPRALWVQALSRAVLKQETGGRTTAEEDELLKTGVPGAAHVLVEPY</sequence>
<dbReference type="RefSeq" id="WP_184818082.1">
    <property type="nucleotide sequence ID" value="NZ_BMTI01000002.1"/>
</dbReference>
<proteinExistence type="predicted"/>
<dbReference type="PANTHER" id="PTHR13789">
    <property type="entry name" value="MONOOXYGENASE"/>
    <property type="match status" value="1"/>
</dbReference>
<dbReference type="PRINTS" id="PR00420">
    <property type="entry name" value="RNGMNOXGNASE"/>
</dbReference>
<dbReference type="InterPro" id="IPR002938">
    <property type="entry name" value="FAD-bd"/>
</dbReference>
<dbReference type="EMBL" id="JACHJI010000002">
    <property type="protein sequence ID" value="MBB4897287.1"/>
    <property type="molecule type" value="Genomic_DNA"/>
</dbReference>
<reference evidence="4 5" key="1">
    <citation type="submission" date="2020-08" db="EMBL/GenBank/DDBJ databases">
        <title>Genomic Encyclopedia of Type Strains, Phase III (KMG-III): the genomes of soil and plant-associated and newly described type strains.</title>
        <authorList>
            <person name="Whitman W."/>
        </authorList>
    </citation>
    <scope>NUCLEOTIDE SEQUENCE [LARGE SCALE GENOMIC DNA]</scope>
    <source>
        <strain evidence="4 5">CECT 3273</strain>
    </source>
</reference>
<name>A0A7W7PP97_9ACTN</name>
<accession>A0A7W7PP97</accession>
<keyword evidence="5" id="KW-1185">Reference proteome</keyword>
<dbReference type="GO" id="GO:0004497">
    <property type="term" value="F:monooxygenase activity"/>
    <property type="evidence" value="ECO:0007669"/>
    <property type="project" value="UniProtKB-KW"/>
</dbReference>
<dbReference type="InterPro" id="IPR050493">
    <property type="entry name" value="FAD-dep_Monooxygenase_BioMet"/>
</dbReference>
<evidence type="ECO:0000313" key="5">
    <source>
        <dbReference type="Proteomes" id="UP000579523"/>
    </source>
</evidence>
<dbReference type="SUPFAM" id="SSF51905">
    <property type="entry name" value="FAD/NAD(P)-binding domain"/>
    <property type="match status" value="1"/>
</dbReference>
<dbReference type="Pfam" id="PF01494">
    <property type="entry name" value="FAD_binding_3"/>
    <property type="match status" value="1"/>
</dbReference>
<comment type="caution">
    <text evidence="4">The sequence shown here is derived from an EMBL/GenBank/DDBJ whole genome shotgun (WGS) entry which is preliminary data.</text>
</comment>
<organism evidence="4 5">
    <name type="scientific">Streptomyces griseomycini</name>
    <dbReference type="NCBI Taxonomy" id="66895"/>
    <lineage>
        <taxon>Bacteria</taxon>
        <taxon>Bacillati</taxon>
        <taxon>Actinomycetota</taxon>
        <taxon>Actinomycetes</taxon>
        <taxon>Kitasatosporales</taxon>
        <taxon>Streptomycetaceae</taxon>
        <taxon>Streptomyces</taxon>
    </lineage>
</organism>